<reference evidence="12" key="2">
    <citation type="submission" date="2013-10" db="EMBL/GenBank/DDBJ databases">
        <authorList>
            <person name="Aslett M."/>
        </authorList>
    </citation>
    <scope>NUCLEOTIDE SEQUENCE [LARGE SCALE GENOMIC DNA]</scope>
    <source>
        <strain evidence="12">Houghton</strain>
    </source>
</reference>
<evidence type="ECO:0000313" key="13">
    <source>
        <dbReference type="Proteomes" id="UP000030747"/>
    </source>
</evidence>
<dbReference type="VEuPathDB" id="ToxoDB:ETH2_1341600"/>
<evidence type="ECO:0000259" key="10">
    <source>
        <dbReference type="Pfam" id="PF02225"/>
    </source>
</evidence>
<evidence type="ECO:0000256" key="4">
    <source>
        <dbReference type="ARBA" id="ARBA00022737"/>
    </source>
</evidence>
<gene>
    <name evidence="12" type="ORF">ETH_00026560</name>
</gene>
<dbReference type="PANTHER" id="PTHR22702:SF1">
    <property type="entry name" value="PROTEASE-ASSOCIATED DOMAIN-CONTAINING PROTEIN 1"/>
    <property type="match status" value="1"/>
</dbReference>
<keyword evidence="12" id="KW-0675">Receptor</keyword>
<accession>U6KKC4</accession>
<dbReference type="OrthoDB" id="10045365at2759"/>
<sequence length="540" mass="60516">MRRTVTVREWLRNMPTSPGWRLRMLVALLGVIHSFLREAAEAQLRPQSPKSLLDKLIAMKAVSEENFHTIIGSTASFGTPTYGTTLRGRAFYVPDEPRKGADGTETGYHCNPSYCALNRDQIDDWKRTGLRGGLGNVVMFVDRGICTFAAKVEVAQSCGADAVVVVDQGAQGWTREMIRHNIIMSDDGKMRDIRIPSILISKVDGKAFEEEILAGKEPVLVELEWRMPAQWPVAVNFWADPGDVQAASFLQALAPYMLRLGAHVRFQTIYNVFSLGGGSEELCLSQGLYEKYPKLYCAFEPNAQVLGLTGSEVVQEALLQSCLYWATKVTPSDMQEGEFSREWWLYHQRLGDPRDGCSFSGTGKNAWGPPCSKRVLSEVLSRGQLHSVELCMADENGRSLLEFSKNNRGWTIVAMTINGARYSGQLATEPVLRAICSATANPLTNKYRAEECNEIVIDAHTEDAPWLRSTMDSRNFVFILLMIVVVCLGLSYLYYRYAKKQLGEGMQQRVQHEVQQQLQLYHRMEEAPGKPTVPERSPLV</sequence>
<evidence type="ECO:0000256" key="7">
    <source>
        <dbReference type="ARBA" id="ARBA00023180"/>
    </source>
</evidence>
<keyword evidence="5 9" id="KW-1133">Transmembrane helix</keyword>
<keyword evidence="3" id="KW-0732">Signal</keyword>
<evidence type="ECO:0000256" key="1">
    <source>
        <dbReference type="ARBA" id="ARBA00004479"/>
    </source>
</evidence>
<evidence type="ECO:0000256" key="9">
    <source>
        <dbReference type="SAM" id="Phobius"/>
    </source>
</evidence>
<comment type="subcellular location">
    <subcellularLocation>
        <location evidence="8">Endomembrane system</location>
        <topology evidence="8">Single-pass membrane protein</topology>
    </subcellularLocation>
    <subcellularLocation>
        <location evidence="1">Membrane</location>
        <topology evidence="1">Single-pass type I membrane protein</topology>
    </subcellularLocation>
</comment>
<evidence type="ECO:0000256" key="8">
    <source>
        <dbReference type="ARBA" id="ARBA00037847"/>
    </source>
</evidence>
<evidence type="ECO:0000256" key="5">
    <source>
        <dbReference type="ARBA" id="ARBA00022989"/>
    </source>
</evidence>
<dbReference type="AlphaFoldDB" id="U6KKC4"/>
<dbReference type="Pfam" id="PF25011">
    <property type="entry name" value="VSR_TRX"/>
    <property type="match status" value="1"/>
</dbReference>
<evidence type="ECO:0000256" key="2">
    <source>
        <dbReference type="ARBA" id="ARBA00022692"/>
    </source>
</evidence>
<dbReference type="OMA" id="DRGICTF"/>
<keyword evidence="2 9" id="KW-0812">Transmembrane</keyword>
<keyword evidence="4" id="KW-0677">Repeat</keyword>
<dbReference type="GeneID" id="25254408"/>
<feature type="domain" description="Vacuolar sorting receptor thioredoxin-like" evidence="11">
    <location>
        <begin position="295"/>
        <end position="436"/>
    </location>
</feature>
<dbReference type="InterPro" id="IPR003137">
    <property type="entry name" value="PA_domain"/>
</dbReference>
<dbReference type="InterPro" id="IPR056858">
    <property type="entry name" value="VSR_TRX"/>
</dbReference>
<evidence type="ECO:0000256" key="3">
    <source>
        <dbReference type="ARBA" id="ARBA00022729"/>
    </source>
</evidence>
<evidence type="ECO:0000256" key="6">
    <source>
        <dbReference type="ARBA" id="ARBA00023136"/>
    </source>
</evidence>
<dbReference type="VEuPathDB" id="ToxoDB:ETH_00026560"/>
<keyword evidence="13" id="KW-1185">Reference proteome</keyword>
<proteinExistence type="predicted"/>
<evidence type="ECO:0000313" key="12">
    <source>
        <dbReference type="EMBL" id="CDJ38349.1"/>
    </source>
</evidence>
<dbReference type="Pfam" id="PF02225">
    <property type="entry name" value="PA"/>
    <property type="match status" value="1"/>
</dbReference>
<feature type="transmembrane region" description="Helical" evidence="9">
    <location>
        <begin position="476"/>
        <end position="495"/>
    </location>
</feature>
<feature type="domain" description="PA" evidence="10">
    <location>
        <begin position="135"/>
        <end position="207"/>
    </location>
</feature>
<dbReference type="GO" id="GO:0016020">
    <property type="term" value="C:membrane"/>
    <property type="evidence" value="ECO:0007669"/>
    <property type="project" value="UniProtKB-SubCell"/>
</dbReference>
<reference evidence="12" key="1">
    <citation type="submission" date="2013-10" db="EMBL/GenBank/DDBJ databases">
        <title>Genomic analysis of the causative agents of coccidiosis in chickens.</title>
        <authorList>
            <person name="Reid A.J."/>
            <person name="Blake D."/>
            <person name="Billington K."/>
            <person name="Browne H."/>
            <person name="Dunn M."/>
            <person name="Hung S."/>
            <person name="Kawahara F."/>
            <person name="Miranda-Saavedra D."/>
            <person name="Mourier T."/>
            <person name="Nagra H."/>
            <person name="Otto T.D."/>
            <person name="Rawlings N."/>
            <person name="Sanchez A."/>
            <person name="Sanders M."/>
            <person name="Subramaniam C."/>
            <person name="Tay Y."/>
            <person name="Dear P."/>
            <person name="Doerig C."/>
            <person name="Gruber A."/>
            <person name="Parkinson J."/>
            <person name="Shirley M."/>
            <person name="Wan K.L."/>
            <person name="Berriman M."/>
            <person name="Tomley F."/>
            <person name="Pain A."/>
        </authorList>
    </citation>
    <scope>NUCLEOTIDE SEQUENCE [LARGE SCALE GENOMIC DNA]</scope>
    <source>
        <strain evidence="12">Houghton</strain>
    </source>
</reference>
<dbReference type="EMBL" id="HG673835">
    <property type="protein sequence ID" value="CDJ38349.1"/>
    <property type="molecule type" value="Genomic_DNA"/>
</dbReference>
<organism evidence="12 13">
    <name type="scientific">Eimeria tenella</name>
    <name type="common">Coccidian parasite</name>
    <dbReference type="NCBI Taxonomy" id="5802"/>
    <lineage>
        <taxon>Eukaryota</taxon>
        <taxon>Sar</taxon>
        <taxon>Alveolata</taxon>
        <taxon>Apicomplexa</taxon>
        <taxon>Conoidasida</taxon>
        <taxon>Coccidia</taxon>
        <taxon>Eucoccidiorida</taxon>
        <taxon>Eimeriorina</taxon>
        <taxon>Eimeriidae</taxon>
        <taxon>Eimeria</taxon>
    </lineage>
</organism>
<dbReference type="GO" id="GO:0012505">
    <property type="term" value="C:endomembrane system"/>
    <property type="evidence" value="ECO:0007669"/>
    <property type="project" value="UniProtKB-SubCell"/>
</dbReference>
<dbReference type="RefSeq" id="XP_013229187.1">
    <property type="nucleotide sequence ID" value="XM_013373733.1"/>
</dbReference>
<protein>
    <submittedName>
        <fullName evidence="12">Vacuolar sorting receptor protein, putative</fullName>
    </submittedName>
</protein>
<evidence type="ECO:0000259" key="11">
    <source>
        <dbReference type="Pfam" id="PF25011"/>
    </source>
</evidence>
<dbReference type="Proteomes" id="UP000030747">
    <property type="component" value="Unassembled WGS sequence"/>
</dbReference>
<dbReference type="Gene3D" id="3.50.30.30">
    <property type="match status" value="1"/>
</dbReference>
<dbReference type="PANTHER" id="PTHR22702">
    <property type="entry name" value="PROTEASE-ASSOCIATED DOMAIN-CONTAINING PROTEIN"/>
    <property type="match status" value="1"/>
</dbReference>
<keyword evidence="7" id="KW-0325">Glycoprotein</keyword>
<keyword evidence="6 9" id="KW-0472">Membrane</keyword>
<name>U6KKC4_EIMTE</name>